<feature type="transmembrane region" description="Helical" evidence="1">
    <location>
        <begin position="113"/>
        <end position="134"/>
    </location>
</feature>
<evidence type="ECO:0000256" key="1">
    <source>
        <dbReference type="SAM" id="Phobius"/>
    </source>
</evidence>
<reference evidence="2 3" key="1">
    <citation type="journal article" date="2013" name="Curr. Biol.">
        <title>The Genome of the Foraminiferan Reticulomyxa filosa.</title>
        <authorList>
            <person name="Glockner G."/>
            <person name="Hulsmann N."/>
            <person name="Schleicher M."/>
            <person name="Noegel A.A."/>
            <person name="Eichinger L."/>
            <person name="Gallinger C."/>
            <person name="Pawlowski J."/>
            <person name="Sierra R."/>
            <person name="Euteneuer U."/>
            <person name="Pillet L."/>
            <person name="Moustafa A."/>
            <person name="Platzer M."/>
            <person name="Groth M."/>
            <person name="Szafranski K."/>
            <person name="Schliwa M."/>
        </authorList>
    </citation>
    <scope>NUCLEOTIDE SEQUENCE [LARGE SCALE GENOMIC DNA]</scope>
</reference>
<evidence type="ECO:0000313" key="2">
    <source>
        <dbReference type="EMBL" id="ETO02257.1"/>
    </source>
</evidence>
<organism evidence="2 3">
    <name type="scientific">Reticulomyxa filosa</name>
    <dbReference type="NCBI Taxonomy" id="46433"/>
    <lineage>
        <taxon>Eukaryota</taxon>
        <taxon>Sar</taxon>
        <taxon>Rhizaria</taxon>
        <taxon>Retaria</taxon>
        <taxon>Foraminifera</taxon>
        <taxon>Monothalamids</taxon>
        <taxon>Reticulomyxidae</taxon>
        <taxon>Reticulomyxa</taxon>
    </lineage>
</organism>
<name>X6LM79_RETFI</name>
<gene>
    <name evidence="2" type="ORF">RFI_35179</name>
</gene>
<dbReference type="AlphaFoldDB" id="X6LM79"/>
<dbReference type="Proteomes" id="UP000023152">
    <property type="component" value="Unassembled WGS sequence"/>
</dbReference>
<sequence>MKKIWQTIVVGIWNLPPGNVSKICPIQVVLTSNRNASNKGIKKKNNDKHVINILEDRIDQNIGDELISKIRCCSTKFCLKSTFVIPVDDHCTLALTYTNYFIFIFFFSQIKQIYINFFFFLKKIIQVCNIVFMFGV</sequence>
<keyword evidence="1" id="KW-0812">Transmembrane</keyword>
<dbReference type="EMBL" id="ASPP01036279">
    <property type="protein sequence ID" value="ETO02257.1"/>
    <property type="molecule type" value="Genomic_DNA"/>
</dbReference>
<keyword evidence="3" id="KW-1185">Reference proteome</keyword>
<keyword evidence="1" id="KW-1133">Transmembrane helix</keyword>
<keyword evidence="1" id="KW-0472">Membrane</keyword>
<accession>X6LM79</accession>
<comment type="caution">
    <text evidence="2">The sequence shown here is derived from an EMBL/GenBank/DDBJ whole genome shotgun (WGS) entry which is preliminary data.</text>
</comment>
<evidence type="ECO:0000313" key="3">
    <source>
        <dbReference type="Proteomes" id="UP000023152"/>
    </source>
</evidence>
<proteinExistence type="predicted"/>
<protein>
    <submittedName>
        <fullName evidence="2">Uncharacterized protein</fullName>
    </submittedName>
</protein>